<dbReference type="NCBIfam" id="TIGR02532">
    <property type="entry name" value="IV_pilin_GFxxxE"/>
    <property type="match status" value="1"/>
</dbReference>
<gene>
    <name evidence="2" type="ORF">GF339_02455</name>
</gene>
<evidence type="ECO:0000256" key="1">
    <source>
        <dbReference type="SAM" id="Phobius"/>
    </source>
</evidence>
<sequence>MHAQTSQRGVTLVELLVTIVVLSLILAGVYGLLDSVHRMYLNTRALTESQQTARVVVNYLTYRLREMDGGGSGNLGRDPRRCTDCHIPDLDESSTDDSGIACDLDVLIPRRNLYLDNLSTLPTSELPALSGIDAMYTDLGPNYIMFWADLLPAQDISDTFAESETTNGEWDLTDSNGNGKYDEGERELLYLDYDEDGLFDYYGERWTLKLKKPADRNYYELVESLSFENYSGKNNSVYDAYTELPVAYGITGLGIEIIENYTSAGDFALKMGSGGVARRSLSAPGGR</sequence>
<accession>A0A9D5Q4C4</accession>
<keyword evidence="1" id="KW-1133">Transmembrane helix</keyword>
<dbReference type="EMBL" id="WJJP01000074">
    <property type="protein sequence ID" value="MBD3323415.1"/>
    <property type="molecule type" value="Genomic_DNA"/>
</dbReference>
<dbReference type="InterPro" id="IPR012902">
    <property type="entry name" value="N_methyl_site"/>
</dbReference>
<keyword evidence="1" id="KW-0472">Membrane</keyword>
<dbReference type="AlphaFoldDB" id="A0A9D5Q4C4"/>
<feature type="transmembrane region" description="Helical" evidence="1">
    <location>
        <begin position="12"/>
        <end position="33"/>
    </location>
</feature>
<evidence type="ECO:0000313" key="2">
    <source>
        <dbReference type="EMBL" id="MBD3323415.1"/>
    </source>
</evidence>
<reference evidence="2" key="1">
    <citation type="submission" date="2019-11" db="EMBL/GenBank/DDBJ databases">
        <title>Microbial mats filling the niche in hypersaline microbial mats.</title>
        <authorList>
            <person name="Wong H.L."/>
            <person name="Macleod F.I."/>
            <person name="White R.A. III"/>
            <person name="Burns B.P."/>
        </authorList>
    </citation>
    <scope>NUCLEOTIDE SEQUENCE</scope>
    <source>
        <strain evidence="2">Rbin_158</strain>
    </source>
</reference>
<dbReference type="Pfam" id="PF07963">
    <property type="entry name" value="N_methyl"/>
    <property type="match status" value="1"/>
</dbReference>
<evidence type="ECO:0000313" key="3">
    <source>
        <dbReference type="Proteomes" id="UP000649604"/>
    </source>
</evidence>
<feature type="non-terminal residue" evidence="2">
    <location>
        <position position="287"/>
    </location>
</feature>
<comment type="caution">
    <text evidence="2">The sequence shown here is derived from an EMBL/GenBank/DDBJ whole genome shotgun (WGS) entry which is preliminary data.</text>
</comment>
<dbReference type="Proteomes" id="UP000649604">
    <property type="component" value="Unassembled WGS sequence"/>
</dbReference>
<protein>
    <submittedName>
        <fullName evidence="2">Prepilin-type N-terminal cleavage/methylation domain-containing protein</fullName>
    </submittedName>
</protein>
<keyword evidence="1" id="KW-0812">Transmembrane</keyword>
<organism evidence="2 3">
    <name type="scientific">candidate division KSB3 bacterium</name>
    <dbReference type="NCBI Taxonomy" id="2044937"/>
    <lineage>
        <taxon>Bacteria</taxon>
        <taxon>candidate division KSB3</taxon>
    </lineage>
</organism>
<name>A0A9D5Q4C4_9BACT</name>
<proteinExistence type="predicted"/>
<dbReference type="PROSITE" id="PS00409">
    <property type="entry name" value="PROKAR_NTER_METHYL"/>
    <property type="match status" value="1"/>
</dbReference>